<evidence type="ECO:0000256" key="1">
    <source>
        <dbReference type="SAM" id="Phobius"/>
    </source>
</evidence>
<comment type="caution">
    <text evidence="2">The sequence shown here is derived from an EMBL/GenBank/DDBJ whole genome shotgun (WGS) entry which is preliminary data.</text>
</comment>
<keyword evidence="1" id="KW-1133">Transmembrane helix</keyword>
<evidence type="ECO:0000313" key="2">
    <source>
        <dbReference type="EMBL" id="RFU62186.1"/>
    </source>
</evidence>
<proteinExistence type="predicted"/>
<organism evidence="2 3">
    <name type="scientific">Peribacillus glennii</name>
    <dbReference type="NCBI Taxonomy" id="2303991"/>
    <lineage>
        <taxon>Bacteria</taxon>
        <taxon>Bacillati</taxon>
        <taxon>Bacillota</taxon>
        <taxon>Bacilli</taxon>
        <taxon>Bacillales</taxon>
        <taxon>Bacillaceae</taxon>
        <taxon>Peribacillus</taxon>
    </lineage>
</organism>
<dbReference type="Pfam" id="PF26302">
    <property type="entry name" value="YhzF"/>
    <property type="match status" value="1"/>
</dbReference>
<dbReference type="AlphaFoldDB" id="A0A372LA34"/>
<protein>
    <submittedName>
        <fullName evidence="2">Uncharacterized protein</fullName>
    </submittedName>
</protein>
<reference evidence="2 3" key="1">
    <citation type="submission" date="2018-08" db="EMBL/GenBank/DDBJ databases">
        <title>Bacillus chawlae sp. nov., Bacillus glennii sp. nov., and Bacillus saganii sp. nov. Isolated from the Vehicle Assembly Building at Kennedy Space Center where the Viking Spacecraft were Assembled.</title>
        <authorList>
            <person name="Seuylemezian A."/>
            <person name="Vaishampayan P."/>
        </authorList>
    </citation>
    <scope>NUCLEOTIDE SEQUENCE [LARGE SCALE GENOMIC DNA]</scope>
    <source>
        <strain evidence="2 3">V44-8</strain>
    </source>
</reference>
<evidence type="ECO:0000313" key="3">
    <source>
        <dbReference type="Proteomes" id="UP000262939"/>
    </source>
</evidence>
<dbReference type="OrthoDB" id="2943327at2"/>
<dbReference type="InterPro" id="IPR058724">
    <property type="entry name" value="YhzF"/>
</dbReference>
<gene>
    <name evidence="2" type="ORF">D0466_16170</name>
</gene>
<accession>A0A372LA34</accession>
<sequence>MYVIFTLGALCLAGMLYFLGQSRQPGVYPPKQHMKKRALKLGLAGAVLFFIGFIIQSFK</sequence>
<keyword evidence="1" id="KW-0472">Membrane</keyword>
<dbReference type="EMBL" id="QVTD01000011">
    <property type="protein sequence ID" value="RFU62186.1"/>
    <property type="molecule type" value="Genomic_DNA"/>
</dbReference>
<name>A0A372LA34_9BACI</name>
<keyword evidence="1" id="KW-0812">Transmembrane</keyword>
<dbReference type="Proteomes" id="UP000262939">
    <property type="component" value="Unassembled WGS sequence"/>
</dbReference>
<keyword evidence="3" id="KW-1185">Reference proteome</keyword>
<feature type="transmembrane region" description="Helical" evidence="1">
    <location>
        <begin position="38"/>
        <end position="58"/>
    </location>
</feature>